<proteinExistence type="predicted"/>
<keyword evidence="1" id="KW-0732">Signal</keyword>
<name>A0A5B9QE07_9BACT</name>
<protein>
    <submittedName>
        <fullName evidence="2">Uncharacterized protein</fullName>
    </submittedName>
</protein>
<feature type="chain" id="PRO_5023034335" evidence="1">
    <location>
        <begin position="37"/>
        <end position="161"/>
    </location>
</feature>
<evidence type="ECO:0000256" key="1">
    <source>
        <dbReference type="SAM" id="SignalP"/>
    </source>
</evidence>
<dbReference type="KEGG" id="bgok:Pr1d_31610"/>
<dbReference type="EMBL" id="CP042913">
    <property type="protein sequence ID" value="QEG35855.1"/>
    <property type="molecule type" value="Genomic_DNA"/>
</dbReference>
<feature type="signal peptide" evidence="1">
    <location>
        <begin position="1"/>
        <end position="36"/>
    </location>
</feature>
<reference evidence="2 3" key="1">
    <citation type="submission" date="2019-08" db="EMBL/GenBank/DDBJ databases">
        <title>Deep-cultivation of Planctomycetes and their phenomic and genomic characterization uncovers novel biology.</title>
        <authorList>
            <person name="Wiegand S."/>
            <person name="Jogler M."/>
            <person name="Boedeker C."/>
            <person name="Pinto D."/>
            <person name="Vollmers J."/>
            <person name="Rivas-Marin E."/>
            <person name="Kohn T."/>
            <person name="Peeters S.H."/>
            <person name="Heuer A."/>
            <person name="Rast P."/>
            <person name="Oberbeckmann S."/>
            <person name="Bunk B."/>
            <person name="Jeske O."/>
            <person name="Meyerdierks A."/>
            <person name="Storesund J.E."/>
            <person name="Kallscheuer N."/>
            <person name="Luecker S."/>
            <person name="Lage O.M."/>
            <person name="Pohl T."/>
            <person name="Merkel B.J."/>
            <person name="Hornburger P."/>
            <person name="Mueller R.-W."/>
            <person name="Bruemmer F."/>
            <person name="Labrenz M."/>
            <person name="Spormann A.M."/>
            <person name="Op den Camp H."/>
            <person name="Overmann J."/>
            <person name="Amann R."/>
            <person name="Jetten M.S.M."/>
            <person name="Mascher T."/>
            <person name="Medema M.H."/>
            <person name="Devos D.P."/>
            <person name="Kaster A.-K."/>
            <person name="Ovreas L."/>
            <person name="Rohde M."/>
            <person name="Galperin M.Y."/>
            <person name="Jogler C."/>
        </authorList>
    </citation>
    <scope>NUCLEOTIDE SEQUENCE [LARGE SCALE GENOMIC DNA]</scope>
    <source>
        <strain evidence="2 3">Pr1d</strain>
    </source>
</reference>
<evidence type="ECO:0000313" key="2">
    <source>
        <dbReference type="EMBL" id="QEG35855.1"/>
    </source>
</evidence>
<dbReference type="RefSeq" id="WP_148074306.1">
    <property type="nucleotide sequence ID" value="NZ_CP042913.1"/>
</dbReference>
<dbReference type="AlphaFoldDB" id="A0A5B9QE07"/>
<dbReference type="Proteomes" id="UP000323917">
    <property type="component" value="Chromosome"/>
</dbReference>
<organism evidence="2 3">
    <name type="scientific">Bythopirellula goksoeyrii</name>
    <dbReference type="NCBI Taxonomy" id="1400387"/>
    <lineage>
        <taxon>Bacteria</taxon>
        <taxon>Pseudomonadati</taxon>
        <taxon>Planctomycetota</taxon>
        <taxon>Planctomycetia</taxon>
        <taxon>Pirellulales</taxon>
        <taxon>Lacipirellulaceae</taxon>
        <taxon>Bythopirellula</taxon>
    </lineage>
</organism>
<evidence type="ECO:0000313" key="3">
    <source>
        <dbReference type="Proteomes" id="UP000323917"/>
    </source>
</evidence>
<accession>A0A5B9QE07</accession>
<gene>
    <name evidence="2" type="ORF">Pr1d_31610</name>
</gene>
<sequence precursor="true">MAAKVYQYSSSSVMRRLFRLVLVTVLTLSNLPGAFAAQGTVKDCPPHKVKLCEKHVGSHVIFAHVKETDDERLASSGKRISSKLRVLNDPHDPAHVITKERSFLISSKSLEVPQIEYVAAITAIQDSYFYKVAEPMYSGLSSPDSTKVGGLFMLSSVRLLV</sequence>
<keyword evidence="3" id="KW-1185">Reference proteome</keyword>